<dbReference type="AlphaFoldDB" id="A0A2M4DM81"/>
<accession>A0A2M4DM81</accession>
<protein>
    <submittedName>
        <fullName evidence="2">Putative secreted protein</fullName>
    </submittedName>
</protein>
<proteinExistence type="predicted"/>
<evidence type="ECO:0000313" key="2">
    <source>
        <dbReference type="EMBL" id="MBW78676.1"/>
    </source>
</evidence>
<feature type="chain" id="PRO_5014785824" evidence="1">
    <location>
        <begin position="23"/>
        <end position="66"/>
    </location>
</feature>
<dbReference type="EMBL" id="GGFL01014498">
    <property type="protein sequence ID" value="MBW78676.1"/>
    <property type="molecule type" value="Transcribed_RNA"/>
</dbReference>
<feature type="signal peptide" evidence="1">
    <location>
        <begin position="1"/>
        <end position="22"/>
    </location>
</feature>
<keyword evidence="1" id="KW-0732">Signal</keyword>
<sequence length="66" mass="7600">MYANNNLAQLALSLCSCFFCFCESIKCSNFRFCCPLIKNQIFWPRASTYHINLSFTLLHLLGDSII</sequence>
<evidence type="ECO:0000256" key="1">
    <source>
        <dbReference type="SAM" id="SignalP"/>
    </source>
</evidence>
<name>A0A2M4DM81_ANODA</name>
<reference evidence="2" key="1">
    <citation type="submission" date="2018-01" db="EMBL/GenBank/DDBJ databases">
        <title>An insight into the sialome of Amazonian anophelines.</title>
        <authorList>
            <person name="Ribeiro J.M."/>
            <person name="Scarpassa V."/>
            <person name="Calvo E."/>
        </authorList>
    </citation>
    <scope>NUCLEOTIDE SEQUENCE</scope>
</reference>
<organism evidence="2">
    <name type="scientific">Anopheles darlingi</name>
    <name type="common">Mosquito</name>
    <dbReference type="NCBI Taxonomy" id="43151"/>
    <lineage>
        <taxon>Eukaryota</taxon>
        <taxon>Metazoa</taxon>
        <taxon>Ecdysozoa</taxon>
        <taxon>Arthropoda</taxon>
        <taxon>Hexapoda</taxon>
        <taxon>Insecta</taxon>
        <taxon>Pterygota</taxon>
        <taxon>Neoptera</taxon>
        <taxon>Endopterygota</taxon>
        <taxon>Diptera</taxon>
        <taxon>Nematocera</taxon>
        <taxon>Culicoidea</taxon>
        <taxon>Culicidae</taxon>
        <taxon>Anophelinae</taxon>
        <taxon>Anopheles</taxon>
    </lineage>
</organism>